<dbReference type="InParanoid" id="A0A067P9G9"/>
<gene>
    <name evidence="10" type="ORF">JAAARDRAFT_710815</name>
</gene>
<feature type="domain" description="Restriction of telomere capping protein 4 C-terminal" evidence="9">
    <location>
        <begin position="762"/>
        <end position="896"/>
    </location>
</feature>
<protein>
    <recommendedName>
        <fullName evidence="5">Restriction of telomere capping protein 4</fullName>
    </recommendedName>
</protein>
<dbReference type="SMART" id="SM01312">
    <property type="entry name" value="RTC4"/>
    <property type="match status" value="1"/>
</dbReference>
<feature type="region of interest" description="Disordered" evidence="8">
    <location>
        <begin position="81"/>
        <end position="103"/>
    </location>
</feature>
<evidence type="ECO:0000256" key="4">
    <source>
        <dbReference type="ARBA" id="ARBA00009461"/>
    </source>
</evidence>
<dbReference type="GO" id="GO:0005737">
    <property type="term" value="C:cytoplasm"/>
    <property type="evidence" value="ECO:0007669"/>
    <property type="project" value="UniProtKB-SubCell"/>
</dbReference>
<dbReference type="PANTHER" id="PTHR41391">
    <property type="entry name" value="RESTRICTION OF TELOMERE CAPPING PROTEIN 4"/>
    <property type="match status" value="1"/>
</dbReference>
<dbReference type="InterPro" id="IPR039024">
    <property type="entry name" value="RTC4"/>
</dbReference>
<dbReference type="PANTHER" id="PTHR41391:SF1">
    <property type="entry name" value="RESTRICTION OF TELOMERE CAPPING PROTEIN 4"/>
    <property type="match status" value="1"/>
</dbReference>
<keyword evidence="7" id="KW-0539">Nucleus</keyword>
<comment type="function">
    <text evidence="1">May be involved in a process influencing telomere capping.</text>
</comment>
<keyword evidence="11" id="KW-1185">Reference proteome</keyword>
<evidence type="ECO:0000313" key="10">
    <source>
        <dbReference type="EMBL" id="KDQ50430.1"/>
    </source>
</evidence>
<comment type="subcellular location">
    <subcellularLocation>
        <location evidence="3">Cytoplasm</location>
    </subcellularLocation>
    <subcellularLocation>
        <location evidence="2">Nucleus</location>
    </subcellularLocation>
</comment>
<feature type="region of interest" description="Disordered" evidence="8">
    <location>
        <begin position="200"/>
        <end position="242"/>
    </location>
</feature>
<proteinExistence type="inferred from homology"/>
<evidence type="ECO:0000256" key="7">
    <source>
        <dbReference type="ARBA" id="ARBA00023242"/>
    </source>
</evidence>
<keyword evidence="6" id="KW-0963">Cytoplasm</keyword>
<evidence type="ECO:0000256" key="8">
    <source>
        <dbReference type="SAM" id="MobiDB-lite"/>
    </source>
</evidence>
<organism evidence="10 11">
    <name type="scientific">Jaapia argillacea MUCL 33604</name>
    <dbReference type="NCBI Taxonomy" id="933084"/>
    <lineage>
        <taxon>Eukaryota</taxon>
        <taxon>Fungi</taxon>
        <taxon>Dikarya</taxon>
        <taxon>Basidiomycota</taxon>
        <taxon>Agaricomycotina</taxon>
        <taxon>Agaricomycetes</taxon>
        <taxon>Agaricomycetidae</taxon>
        <taxon>Jaapiales</taxon>
        <taxon>Jaapiaceae</taxon>
        <taxon>Jaapia</taxon>
    </lineage>
</organism>
<feature type="compositionally biased region" description="Low complexity" evidence="8">
    <location>
        <begin position="225"/>
        <end position="237"/>
    </location>
</feature>
<dbReference type="Pfam" id="PF14474">
    <property type="entry name" value="RTC4"/>
    <property type="match status" value="1"/>
</dbReference>
<evidence type="ECO:0000259" key="9">
    <source>
        <dbReference type="SMART" id="SM01312"/>
    </source>
</evidence>
<evidence type="ECO:0000256" key="5">
    <source>
        <dbReference type="ARBA" id="ARBA00015162"/>
    </source>
</evidence>
<evidence type="ECO:0000313" key="11">
    <source>
        <dbReference type="Proteomes" id="UP000027265"/>
    </source>
</evidence>
<dbReference type="InterPro" id="IPR028094">
    <property type="entry name" value="RTC4_C"/>
</dbReference>
<accession>A0A067P9G9</accession>
<feature type="region of interest" description="Disordered" evidence="8">
    <location>
        <begin position="394"/>
        <end position="457"/>
    </location>
</feature>
<dbReference type="AlphaFoldDB" id="A0A067P9G9"/>
<dbReference type="HOGENOM" id="CLU_317604_0_0_1"/>
<name>A0A067P9G9_9AGAM</name>
<evidence type="ECO:0000256" key="6">
    <source>
        <dbReference type="ARBA" id="ARBA00022490"/>
    </source>
</evidence>
<dbReference type="GO" id="GO:0005634">
    <property type="term" value="C:nucleus"/>
    <property type="evidence" value="ECO:0007669"/>
    <property type="project" value="UniProtKB-SubCell"/>
</dbReference>
<reference evidence="11" key="1">
    <citation type="journal article" date="2014" name="Proc. Natl. Acad. Sci. U.S.A.">
        <title>Extensive sampling of basidiomycete genomes demonstrates inadequacy of the white-rot/brown-rot paradigm for wood decay fungi.</title>
        <authorList>
            <person name="Riley R."/>
            <person name="Salamov A.A."/>
            <person name="Brown D.W."/>
            <person name="Nagy L.G."/>
            <person name="Floudas D."/>
            <person name="Held B.W."/>
            <person name="Levasseur A."/>
            <person name="Lombard V."/>
            <person name="Morin E."/>
            <person name="Otillar R."/>
            <person name="Lindquist E.A."/>
            <person name="Sun H."/>
            <person name="LaButti K.M."/>
            <person name="Schmutz J."/>
            <person name="Jabbour D."/>
            <person name="Luo H."/>
            <person name="Baker S.E."/>
            <person name="Pisabarro A.G."/>
            <person name="Walton J.D."/>
            <person name="Blanchette R.A."/>
            <person name="Henrissat B."/>
            <person name="Martin F."/>
            <person name="Cullen D."/>
            <person name="Hibbett D.S."/>
            <person name="Grigoriev I.V."/>
        </authorList>
    </citation>
    <scope>NUCLEOTIDE SEQUENCE [LARGE SCALE GENOMIC DNA]</scope>
    <source>
        <strain evidence="11">MUCL 33604</strain>
    </source>
</reference>
<dbReference type="OrthoDB" id="128308at2759"/>
<sequence>MTWRTSRRSAPLALSTYLGKCYITLCSVSGLCCNQLKLPSVNKGTGNPSNKNRIQHTIVDALASGLLSMDDLANQNISNRPVTYQSHNLPPPQLLSEPSATPSLSSTKSAAAVHCATATCVTKGGTRTKGSVQCSGMQCISCCRSFVESQILAGLPHRVCAYNKHRLAAAVAQALFAQRLATGVQRTGAAALLTQPHDHAVNDKLPTADSIPIENHDVTGSSRGSPPTSARASTPSESRIREQSLIIPTSATTSSSNVLLTAPSANHAAPLSTMWQNVGPEWLHQHRLASAKQDLVTSKTQRSSELATKVQVKIMYWPKANVPSVTFPVVVEDFPNFSLSDYPAIAESFGLLTDEVYLEAYETGWEHHTRATSRKVAKNDVLLYQALPGGLQGSRLSNSDCPGIEAHIRKRGPVPGKGKGRSDNNRPLSSEPVTLKRARSPDENVTHNDQTQFSEPLPKRRCTINLTLDSDSDDDFPSTISHLVPKVEEPLAGPEFLQGSSRMASVPQLKKKRRPWKGDVIKIWPTSYSAAYILTGFKAMDLLLAQCTKGKLLIPDAFSTVFKGTLFVQLTFSLHWGVYGRAKTLGKDLIKEFKSLRNSEEGGWPEFVAAFRAIELGKLVMISSPGPSFRSVKDEEMLDVVMKPKHSVVVGDDGDSSDSDDGFVALDPCLLCPFCDEVYPPQPSQCLCDQCTELEKISTPAPNMAITRNENHLQVFPATATAKHCERHRFESVVAAQASHEHWPTDIDFNHLVSHIQSLCPILLHIIDNPDSNSYFQKLEEGIKEDGSARTFYLEGEYGAMRNIGVGYYGPKGYQIMYLLLLKAFPALEIDRVDYIGRDDGSEPQPINIPGKVFVNRVLVPEVAIRLIQADLGVSRNQAIKTKKASDTYGFITFPDDDDEEGHYTLASAEITIKAEECSVIISGNSEDPIVIDD</sequence>
<evidence type="ECO:0000256" key="1">
    <source>
        <dbReference type="ARBA" id="ARBA00002738"/>
    </source>
</evidence>
<dbReference type="EMBL" id="KL197760">
    <property type="protein sequence ID" value="KDQ50430.1"/>
    <property type="molecule type" value="Genomic_DNA"/>
</dbReference>
<dbReference type="Proteomes" id="UP000027265">
    <property type="component" value="Unassembled WGS sequence"/>
</dbReference>
<evidence type="ECO:0000256" key="3">
    <source>
        <dbReference type="ARBA" id="ARBA00004496"/>
    </source>
</evidence>
<comment type="similarity">
    <text evidence="4">Belongs to the RTC4 family.</text>
</comment>
<evidence type="ECO:0000256" key="2">
    <source>
        <dbReference type="ARBA" id="ARBA00004123"/>
    </source>
</evidence>